<sequence length="107" mass="12780">MPQIDRNGNEMSKTVQRFKRHAAFLMRQWSSGRKMTFRVDGKVVVGEMVRREKENKAHELLLCHFLHVKYQMRVVVNGDQQWTQKVFVSFEAKKVNFILKKKLKKTD</sequence>
<dbReference type="AlphaFoldDB" id="A0A811U2V4"/>
<comment type="caution">
    <text evidence="1">The sequence shown here is derived from an EMBL/GenBank/DDBJ whole genome shotgun (WGS) entry which is preliminary data.</text>
</comment>
<reference evidence="1" key="1">
    <citation type="submission" date="2020-11" db="EMBL/GenBank/DDBJ databases">
        <authorList>
            <person name="Whitehead M."/>
        </authorList>
    </citation>
    <scope>NUCLEOTIDE SEQUENCE</scope>
    <source>
        <strain evidence="1">EGII</strain>
    </source>
</reference>
<gene>
    <name evidence="1" type="ORF">CCAP1982_LOCUS1793</name>
</gene>
<keyword evidence="2" id="KW-1185">Reference proteome</keyword>
<evidence type="ECO:0000313" key="2">
    <source>
        <dbReference type="Proteomes" id="UP000606786"/>
    </source>
</evidence>
<accession>A0A811U2V4</accession>
<protein>
    <submittedName>
        <fullName evidence="1">(Mediterranean fruit fly) hypothetical protein</fullName>
    </submittedName>
</protein>
<name>A0A811U2V4_CERCA</name>
<evidence type="ECO:0000313" key="1">
    <source>
        <dbReference type="EMBL" id="CAD6992961.1"/>
    </source>
</evidence>
<dbReference type="EMBL" id="CAJHJT010000001">
    <property type="protein sequence ID" value="CAD6992961.1"/>
    <property type="molecule type" value="Genomic_DNA"/>
</dbReference>
<organism evidence="1 2">
    <name type="scientific">Ceratitis capitata</name>
    <name type="common">Mediterranean fruit fly</name>
    <name type="synonym">Tephritis capitata</name>
    <dbReference type="NCBI Taxonomy" id="7213"/>
    <lineage>
        <taxon>Eukaryota</taxon>
        <taxon>Metazoa</taxon>
        <taxon>Ecdysozoa</taxon>
        <taxon>Arthropoda</taxon>
        <taxon>Hexapoda</taxon>
        <taxon>Insecta</taxon>
        <taxon>Pterygota</taxon>
        <taxon>Neoptera</taxon>
        <taxon>Endopterygota</taxon>
        <taxon>Diptera</taxon>
        <taxon>Brachycera</taxon>
        <taxon>Muscomorpha</taxon>
        <taxon>Tephritoidea</taxon>
        <taxon>Tephritidae</taxon>
        <taxon>Ceratitis</taxon>
        <taxon>Ceratitis</taxon>
    </lineage>
</organism>
<dbReference type="Proteomes" id="UP000606786">
    <property type="component" value="Unassembled WGS sequence"/>
</dbReference>
<proteinExistence type="predicted"/>